<name>A0A5S4ZPG9_9FIRM</name>
<evidence type="ECO:0000256" key="1">
    <source>
        <dbReference type="SAM" id="Phobius"/>
    </source>
</evidence>
<dbReference type="EMBL" id="VNHM01000032">
    <property type="protein sequence ID" value="TYO92008.1"/>
    <property type="molecule type" value="Genomic_DNA"/>
</dbReference>
<evidence type="ECO:0000259" key="2">
    <source>
        <dbReference type="Pfam" id="PF04892"/>
    </source>
</evidence>
<protein>
    <submittedName>
        <fullName evidence="3">VanZ family protein</fullName>
    </submittedName>
</protein>
<feature type="domain" description="VanZ-like" evidence="2">
    <location>
        <begin position="7"/>
        <end position="139"/>
    </location>
</feature>
<feature type="transmembrane region" description="Helical" evidence="1">
    <location>
        <begin position="65"/>
        <end position="81"/>
    </location>
</feature>
<gene>
    <name evidence="3" type="ORF">LX24_02949</name>
</gene>
<dbReference type="Pfam" id="PF04892">
    <property type="entry name" value="VanZ"/>
    <property type="match status" value="1"/>
</dbReference>
<dbReference type="InterPro" id="IPR006976">
    <property type="entry name" value="VanZ-like"/>
</dbReference>
<dbReference type="NCBIfam" id="NF037970">
    <property type="entry name" value="vanZ_1"/>
    <property type="match status" value="1"/>
</dbReference>
<dbReference type="Proteomes" id="UP000323166">
    <property type="component" value="Unassembled WGS sequence"/>
</dbReference>
<accession>A0A5S4ZPG9</accession>
<organism evidence="3 4">
    <name type="scientific">Desulfallas thermosapovorans DSM 6562</name>
    <dbReference type="NCBI Taxonomy" id="1121431"/>
    <lineage>
        <taxon>Bacteria</taxon>
        <taxon>Bacillati</taxon>
        <taxon>Bacillota</taxon>
        <taxon>Clostridia</taxon>
        <taxon>Eubacteriales</taxon>
        <taxon>Desulfallaceae</taxon>
        <taxon>Desulfallas</taxon>
    </lineage>
</organism>
<evidence type="ECO:0000313" key="4">
    <source>
        <dbReference type="Proteomes" id="UP000323166"/>
    </source>
</evidence>
<evidence type="ECO:0000313" key="3">
    <source>
        <dbReference type="EMBL" id="TYO92008.1"/>
    </source>
</evidence>
<keyword evidence="1" id="KW-0812">Transmembrane</keyword>
<proteinExistence type="predicted"/>
<keyword evidence="1" id="KW-0472">Membrane</keyword>
<keyword evidence="1" id="KW-1133">Transmembrane helix</keyword>
<dbReference type="PIRSF" id="PIRSF019083">
    <property type="entry name" value="UCP019083_VanZ"/>
    <property type="match status" value="1"/>
</dbReference>
<dbReference type="AlphaFoldDB" id="A0A5S4ZPG9"/>
<comment type="caution">
    <text evidence="3">The sequence shown here is derived from an EMBL/GenBank/DDBJ whole genome shotgun (WGS) entry which is preliminary data.</text>
</comment>
<dbReference type="InterPro" id="IPR016747">
    <property type="entry name" value="Phosphotransbutyrylase"/>
</dbReference>
<sequence length="153" mass="17021">MYKFLSWITVILWMVLIFNLSSQVAEQSNELSTGITEVIVKTVEKVAPMAEFDIKSFNNVLRKNAHFFAYLVLGILLLNALRRSGVNGYRSFALTLGFCVLYAVSDEVHQLFVSGRGGQVKDVIIDSAGVSVGIGVFWAVGKLVMRSKIRDKE</sequence>
<keyword evidence="4" id="KW-1185">Reference proteome</keyword>
<feature type="transmembrane region" description="Helical" evidence="1">
    <location>
        <begin position="88"/>
        <end position="104"/>
    </location>
</feature>
<reference evidence="3 4" key="1">
    <citation type="submission" date="2019-07" db="EMBL/GenBank/DDBJ databases">
        <title>Genomic Encyclopedia of Type Strains, Phase I: the one thousand microbial genomes (KMG-I) project.</title>
        <authorList>
            <person name="Kyrpides N."/>
        </authorList>
    </citation>
    <scope>NUCLEOTIDE SEQUENCE [LARGE SCALE GENOMIC DNA]</scope>
    <source>
        <strain evidence="3 4">DSM 6562</strain>
    </source>
</reference>
<dbReference type="RefSeq" id="WP_166512858.1">
    <property type="nucleotide sequence ID" value="NZ_VNHM01000032.1"/>
</dbReference>
<feature type="transmembrane region" description="Helical" evidence="1">
    <location>
        <begin position="124"/>
        <end position="145"/>
    </location>
</feature>